<dbReference type="Proteomes" id="UP001172082">
    <property type="component" value="Unassembled WGS sequence"/>
</dbReference>
<dbReference type="Pfam" id="PF09603">
    <property type="entry name" value="Fib_succ_major"/>
    <property type="match status" value="1"/>
</dbReference>
<feature type="domain" description="Fibrobacter succinogenes major paralogous" evidence="1">
    <location>
        <begin position="27"/>
        <end position="170"/>
    </location>
</feature>
<evidence type="ECO:0000313" key="2">
    <source>
        <dbReference type="EMBL" id="MDN5201195.1"/>
    </source>
</evidence>
<protein>
    <submittedName>
        <fullName evidence="2">FISUMP domain-containing protein</fullName>
    </submittedName>
</protein>
<dbReference type="InterPro" id="IPR011871">
    <property type="entry name" value="Fib_succ_major"/>
</dbReference>
<dbReference type="RefSeq" id="WP_346751221.1">
    <property type="nucleotide sequence ID" value="NZ_JAUJEA010000002.1"/>
</dbReference>
<proteinExistence type="predicted"/>
<sequence>MIKKSVNLLSVFTTVLVVISCSRPEAISIGDQFWFSQNLEVDEFANGEPIKQVSSDSEWVEAANKNIPAFRKPTGDRNGYIYNKAAILDKRGLAPEGYKIPDSGDIVELEMFFSALKENKFPSSTPKFSDMLESIGTSKWEMSWTYDGNKTFVIENGEFRISRDRNCYWWDGEGFVYSLKYGTRAENHALMNIEVFNNPCSSSSPCGFRIKCIKD</sequence>
<name>A0ABT8KNS1_9BACT</name>
<evidence type="ECO:0000313" key="3">
    <source>
        <dbReference type="Proteomes" id="UP001172082"/>
    </source>
</evidence>
<comment type="caution">
    <text evidence="2">The sequence shown here is derived from an EMBL/GenBank/DDBJ whole genome shotgun (WGS) entry which is preliminary data.</text>
</comment>
<keyword evidence="3" id="KW-1185">Reference proteome</keyword>
<organism evidence="2 3">
    <name type="scientific">Splendidivirga corallicola</name>
    <dbReference type="NCBI Taxonomy" id="3051826"/>
    <lineage>
        <taxon>Bacteria</taxon>
        <taxon>Pseudomonadati</taxon>
        <taxon>Bacteroidota</taxon>
        <taxon>Cytophagia</taxon>
        <taxon>Cytophagales</taxon>
        <taxon>Splendidivirgaceae</taxon>
        <taxon>Splendidivirga</taxon>
    </lineage>
</organism>
<dbReference type="PROSITE" id="PS51257">
    <property type="entry name" value="PROKAR_LIPOPROTEIN"/>
    <property type="match status" value="1"/>
</dbReference>
<gene>
    <name evidence="2" type="ORF">QQ008_07475</name>
</gene>
<evidence type="ECO:0000259" key="1">
    <source>
        <dbReference type="Pfam" id="PF09603"/>
    </source>
</evidence>
<dbReference type="EMBL" id="JAUJEA010000002">
    <property type="protein sequence ID" value="MDN5201195.1"/>
    <property type="molecule type" value="Genomic_DNA"/>
</dbReference>
<accession>A0ABT8KNS1</accession>
<reference evidence="2" key="1">
    <citation type="submission" date="2023-06" db="EMBL/GenBank/DDBJ databases">
        <title>Genomic of Parafulvivirga corallium.</title>
        <authorList>
            <person name="Wang G."/>
        </authorList>
    </citation>
    <scope>NUCLEOTIDE SEQUENCE</scope>
    <source>
        <strain evidence="2">BMA10</strain>
    </source>
</reference>